<dbReference type="PANTHER" id="PTHR30595">
    <property type="entry name" value="GLPR-RELATED TRANSCRIPTIONAL REPRESSOR"/>
    <property type="match status" value="1"/>
</dbReference>
<dbReference type="EMBL" id="VOGB01000005">
    <property type="protein sequence ID" value="MQM73190.1"/>
    <property type="molecule type" value="Genomic_DNA"/>
</dbReference>
<dbReference type="InterPro" id="IPR038475">
    <property type="entry name" value="RecG_C_sf"/>
</dbReference>
<organism evidence="2 3">
    <name type="scientific">Candidatus Pseudoramibacter fermentans</name>
    <dbReference type="NCBI Taxonomy" id="2594427"/>
    <lineage>
        <taxon>Bacteria</taxon>
        <taxon>Bacillati</taxon>
        <taxon>Bacillota</taxon>
        <taxon>Clostridia</taxon>
        <taxon>Eubacteriales</taxon>
        <taxon>Eubacteriaceae</taxon>
        <taxon>Pseudoramibacter</taxon>
    </lineage>
</organism>
<dbReference type="Pfam" id="PF04326">
    <property type="entry name" value="SLFN_AlbA_2"/>
    <property type="match status" value="1"/>
</dbReference>
<dbReference type="InterPro" id="IPR007421">
    <property type="entry name" value="Schlafen_AlbA_2_dom"/>
</dbReference>
<gene>
    <name evidence="2" type="ORF">FRC53_07260</name>
</gene>
<dbReference type="Gene3D" id="3.30.565.60">
    <property type="match status" value="1"/>
</dbReference>
<dbReference type="SUPFAM" id="SSF46785">
    <property type="entry name" value="Winged helix' DNA-binding domain"/>
    <property type="match status" value="1"/>
</dbReference>
<keyword evidence="3" id="KW-1185">Reference proteome</keyword>
<evidence type="ECO:0000313" key="3">
    <source>
        <dbReference type="Proteomes" id="UP000473648"/>
    </source>
</evidence>
<dbReference type="AlphaFoldDB" id="A0A6L5GTR4"/>
<dbReference type="PANTHER" id="PTHR30595:SF6">
    <property type="entry name" value="SCHLAFEN ALBA-2 DOMAIN-CONTAINING PROTEIN"/>
    <property type="match status" value="1"/>
</dbReference>
<name>A0A6L5GTR4_9FIRM</name>
<dbReference type="Gene3D" id="3.30.950.30">
    <property type="entry name" value="Schlafen, AAA domain"/>
    <property type="match status" value="1"/>
</dbReference>
<protein>
    <submittedName>
        <fullName evidence="2">AAA family ATPase</fullName>
    </submittedName>
</protein>
<feature type="domain" description="Schlafen AlbA-2" evidence="1">
    <location>
        <begin position="3"/>
        <end position="103"/>
    </location>
</feature>
<sequence length="415" mass="46688">MRESKTLEFKSRISNTFLKTISAFANYGGGSVIFGVNDDGTVCGLNNPEQACLDIENKINDTIHPQPTYALSVQPNERTVTLSVEPGISPPYLYKGKAYRRNDLATIEVDALELTRLILKGRHMHFEQLPANRQDLTFNVLQMAAVREIGIAEINQDILKTLNLYSDTEGYNHAAELLADVNGFPGIDIARFGESISIILKREMIENRSILTELDETVKIFRDFYRYEAIQGMERKVIERIPEEAFRETIANALIHRTWDVDAQIRVMMYDDRIEVTSPGGLPSGISEEEYLNGSVSVLRNPIIGNVFYRLHIVEILGTGVLRIKEAYRGSDKKPAFEIFENSIKVTLPIVDRQDLTDDELMVLGVLSQNLPKSIGEITDALPFGRSKTTKLLKDLASKHYVTISGRGRGTKYSK</sequence>
<evidence type="ECO:0000313" key="2">
    <source>
        <dbReference type="EMBL" id="MQM73190.1"/>
    </source>
</evidence>
<reference evidence="2" key="1">
    <citation type="journal article" date="2020" name="Appl. Environ. Microbiol.">
        <title>Medium-Chain Fatty Acid Synthesis by 'Candidatus Weimeria bifida' gen. nov., sp. nov., and 'Candidatus Pseudoramibacter fermentans' sp. nov.</title>
        <authorList>
            <person name="Scarborough M.J."/>
            <person name="Myers K.S."/>
            <person name="Donohue T.J."/>
            <person name="Noguera D.R."/>
        </authorList>
    </citation>
    <scope>NUCLEOTIDE SEQUENCE</scope>
    <source>
        <strain evidence="2">EUB1.1</strain>
    </source>
</reference>
<proteinExistence type="predicted"/>
<accession>A0A6L5GTR4</accession>
<evidence type="ECO:0000259" key="1">
    <source>
        <dbReference type="Pfam" id="PF04326"/>
    </source>
</evidence>
<dbReference type="Pfam" id="PF13749">
    <property type="entry name" value="HATPase_c_4"/>
    <property type="match status" value="1"/>
</dbReference>
<dbReference type="InterPro" id="IPR038461">
    <property type="entry name" value="Schlafen_AlbA_2_dom_sf"/>
</dbReference>
<comment type="caution">
    <text evidence="2">The sequence shown here is derived from an EMBL/GenBank/DDBJ whole genome shotgun (WGS) entry which is preliminary data.</text>
</comment>
<dbReference type="Proteomes" id="UP000473648">
    <property type="component" value="Unassembled WGS sequence"/>
</dbReference>
<dbReference type="InterPro" id="IPR036390">
    <property type="entry name" value="WH_DNA-bd_sf"/>
</dbReference>